<evidence type="ECO:0000313" key="7">
    <source>
        <dbReference type="EMBL" id="TKD52270.1"/>
    </source>
</evidence>
<evidence type="ECO:0000256" key="6">
    <source>
        <dbReference type="SAM" id="Phobius"/>
    </source>
</evidence>
<dbReference type="AlphaFoldDB" id="A0A4U1L7E1"/>
<dbReference type="InterPro" id="IPR004307">
    <property type="entry name" value="TspO_MBR"/>
</dbReference>
<keyword evidence="4 6" id="KW-1133">Transmembrane helix</keyword>
<feature type="transmembrane region" description="Helical" evidence="6">
    <location>
        <begin position="74"/>
        <end position="94"/>
    </location>
</feature>
<dbReference type="PIRSF" id="PIRSF005859">
    <property type="entry name" value="PBR"/>
    <property type="match status" value="1"/>
</dbReference>
<proteinExistence type="inferred from homology"/>
<dbReference type="Pfam" id="PF03073">
    <property type="entry name" value="TspO_MBR"/>
    <property type="match status" value="1"/>
</dbReference>
<reference evidence="7 8" key="1">
    <citation type="submission" date="2019-04" db="EMBL/GenBank/DDBJ databases">
        <authorList>
            <person name="Yang Y."/>
            <person name="Wei D."/>
        </authorList>
    </citation>
    <scope>NUCLEOTIDE SEQUENCE [LARGE SCALE GENOMIC DNA]</scope>
    <source>
        <strain evidence="7 8">L-1-4w-11</strain>
    </source>
</reference>
<evidence type="ECO:0000256" key="1">
    <source>
        <dbReference type="ARBA" id="ARBA00004141"/>
    </source>
</evidence>
<comment type="caution">
    <text evidence="7">The sequence shown here is derived from an EMBL/GenBank/DDBJ whole genome shotgun (WGS) entry which is preliminary data.</text>
</comment>
<protein>
    <submittedName>
        <fullName evidence="7">Tryptophan-rich sensory protein</fullName>
    </submittedName>
</protein>
<organism evidence="7 8">
    <name type="scientific">Sphingomonas baiyangensis</name>
    <dbReference type="NCBI Taxonomy" id="2572576"/>
    <lineage>
        <taxon>Bacteria</taxon>
        <taxon>Pseudomonadati</taxon>
        <taxon>Pseudomonadota</taxon>
        <taxon>Alphaproteobacteria</taxon>
        <taxon>Sphingomonadales</taxon>
        <taxon>Sphingomonadaceae</taxon>
        <taxon>Sphingomonas</taxon>
    </lineage>
</organism>
<feature type="transmembrane region" description="Helical" evidence="6">
    <location>
        <begin position="100"/>
        <end position="119"/>
    </location>
</feature>
<dbReference type="InterPro" id="IPR038330">
    <property type="entry name" value="TspO/MBR-related_sf"/>
</dbReference>
<dbReference type="Gene3D" id="1.20.1260.100">
    <property type="entry name" value="TspO/MBR protein"/>
    <property type="match status" value="1"/>
</dbReference>
<dbReference type="EMBL" id="SWKR01000002">
    <property type="protein sequence ID" value="TKD52270.1"/>
    <property type="molecule type" value="Genomic_DNA"/>
</dbReference>
<dbReference type="GO" id="GO:0016020">
    <property type="term" value="C:membrane"/>
    <property type="evidence" value="ECO:0007669"/>
    <property type="project" value="UniProtKB-SubCell"/>
</dbReference>
<keyword evidence="8" id="KW-1185">Reference proteome</keyword>
<dbReference type="PANTHER" id="PTHR10057:SF0">
    <property type="entry name" value="TRANSLOCATOR PROTEIN"/>
    <property type="match status" value="1"/>
</dbReference>
<keyword evidence="3 6" id="KW-0812">Transmembrane</keyword>
<dbReference type="OrthoDB" id="9795496at2"/>
<feature type="transmembrane region" description="Helical" evidence="6">
    <location>
        <begin position="126"/>
        <end position="145"/>
    </location>
</feature>
<name>A0A4U1L7E1_9SPHN</name>
<dbReference type="CDD" id="cd15904">
    <property type="entry name" value="TSPO_MBR"/>
    <property type="match status" value="1"/>
</dbReference>
<evidence type="ECO:0000256" key="3">
    <source>
        <dbReference type="ARBA" id="ARBA00022692"/>
    </source>
</evidence>
<dbReference type="Proteomes" id="UP000309138">
    <property type="component" value="Unassembled WGS sequence"/>
</dbReference>
<comment type="subcellular location">
    <subcellularLocation>
        <location evidence="1">Membrane</location>
        <topology evidence="1">Multi-pass membrane protein</topology>
    </subcellularLocation>
</comment>
<evidence type="ECO:0000256" key="4">
    <source>
        <dbReference type="ARBA" id="ARBA00022989"/>
    </source>
</evidence>
<evidence type="ECO:0000256" key="5">
    <source>
        <dbReference type="ARBA" id="ARBA00023136"/>
    </source>
</evidence>
<accession>A0A4U1L7E1</accession>
<keyword evidence="5 6" id="KW-0472">Membrane</keyword>
<dbReference type="FunFam" id="1.20.1260.100:FF:000001">
    <property type="entry name" value="translocator protein 2"/>
    <property type="match status" value="1"/>
</dbReference>
<comment type="similarity">
    <text evidence="2">Belongs to the TspO/BZRP family.</text>
</comment>
<gene>
    <name evidence="7" type="ORF">FBR43_12030</name>
</gene>
<feature type="transmembrane region" description="Helical" evidence="6">
    <location>
        <begin position="42"/>
        <end position="62"/>
    </location>
</feature>
<sequence>MFPVIVASMAAALVAMLGATMTDLGPWYRSLAKPGWAPPDLAYPVVWTAVFALTALAGVTAWRHARSRAAVDWLVALAALNGFLNILWSMLFFRLARPDWAGVEVVALIASTAALLWVAARQSRTAGLMLLPYLAWVMVAALLNWEIVRLNGPFG</sequence>
<dbReference type="GO" id="GO:0033013">
    <property type="term" value="P:tetrapyrrole metabolic process"/>
    <property type="evidence" value="ECO:0007669"/>
    <property type="project" value="UniProtKB-ARBA"/>
</dbReference>
<evidence type="ECO:0000313" key="8">
    <source>
        <dbReference type="Proteomes" id="UP000309138"/>
    </source>
</evidence>
<dbReference type="PANTHER" id="PTHR10057">
    <property type="entry name" value="PERIPHERAL-TYPE BENZODIAZEPINE RECEPTOR"/>
    <property type="match status" value="1"/>
</dbReference>
<evidence type="ECO:0000256" key="2">
    <source>
        <dbReference type="ARBA" id="ARBA00007524"/>
    </source>
</evidence>